<dbReference type="SUPFAM" id="SSF48452">
    <property type="entry name" value="TPR-like"/>
    <property type="match status" value="1"/>
</dbReference>
<proteinExistence type="predicted"/>
<dbReference type="Gene3D" id="1.25.40.390">
    <property type="match status" value="1"/>
</dbReference>
<dbReference type="Proteomes" id="UP000256779">
    <property type="component" value="Unassembled WGS sequence"/>
</dbReference>
<accession>A0A3D9L561</accession>
<name>A0A3D9L561_MARFU</name>
<dbReference type="PROSITE" id="PS51257">
    <property type="entry name" value="PROKAR_LIPOPROTEIN"/>
    <property type="match status" value="1"/>
</dbReference>
<reference evidence="1 2" key="1">
    <citation type="submission" date="2018-07" db="EMBL/GenBank/DDBJ databases">
        <title>Genomic Encyclopedia of Type Strains, Phase IV (KMG-IV): sequencing the most valuable type-strain genomes for metagenomic binning, comparative biology and taxonomic classification.</title>
        <authorList>
            <person name="Goeker M."/>
        </authorList>
    </citation>
    <scope>NUCLEOTIDE SEQUENCE [LARGE SCALE GENOMIC DNA]</scope>
    <source>
        <strain evidence="1 2">DSM 4134</strain>
    </source>
</reference>
<organism evidence="1 2">
    <name type="scientific">Marinoscillum furvescens DSM 4134</name>
    <dbReference type="NCBI Taxonomy" id="1122208"/>
    <lineage>
        <taxon>Bacteria</taxon>
        <taxon>Pseudomonadati</taxon>
        <taxon>Bacteroidota</taxon>
        <taxon>Cytophagia</taxon>
        <taxon>Cytophagales</taxon>
        <taxon>Reichenbachiellaceae</taxon>
        <taxon>Marinoscillum</taxon>
    </lineage>
</organism>
<sequence length="501" mass="56992">MILKVKNILIAALLLVGFGCDEFLDVNVDEDKPSASTPNYLLNPVTGLMAINCYEQGETTAYFAQQIATLSGFSAVKDRWDYRSVTRVGLFRRHFHDVASNANNLILTAKAEESENYEGIGHTMMVLTTQTATDLFGDMPYTEALKGNPSPPYDEQQLIYEGMLAEIDEAIELLTIRDESDRSIKPEEDYLYGGDLDAWLGLAYGIKARLLLHLTPNINQNFQAVIDAVEAAQATWVDPEYQYIESPSPWFMNPWGPSRARPDWDYVPNILGTSAPTPYLVDVVMGYDRENDSIRDPRQPLLMTPNPDHGYLVVRTSEGKDALAENEFYPNLFGSYMTRDDSPQYFMTEEELHFIKAEAAFQSGDKATALAAYQAGIRRHMARVGVEQSDIDTFMAGDMVAQDAASLELSHIMMQKWLALYLQAEAWVDMRRYQYDPKVYVGLTRPENLASFWSDDDDTEWIQRLAYDNQTEEIYNKPELERLGAYQNPDWLKVPLWWTGQ</sequence>
<dbReference type="InterPro" id="IPR041662">
    <property type="entry name" value="SusD-like_2"/>
</dbReference>
<protein>
    <submittedName>
        <fullName evidence="1">SusD-like starch-binding protein associating with outer membrane</fullName>
    </submittedName>
</protein>
<dbReference type="AlphaFoldDB" id="A0A3D9L561"/>
<dbReference type="InterPro" id="IPR011990">
    <property type="entry name" value="TPR-like_helical_dom_sf"/>
</dbReference>
<evidence type="ECO:0000313" key="2">
    <source>
        <dbReference type="Proteomes" id="UP000256779"/>
    </source>
</evidence>
<evidence type="ECO:0000313" key="1">
    <source>
        <dbReference type="EMBL" id="REE01163.1"/>
    </source>
</evidence>
<keyword evidence="2" id="KW-1185">Reference proteome</keyword>
<dbReference type="Pfam" id="PF12771">
    <property type="entry name" value="SusD-like_2"/>
    <property type="match status" value="1"/>
</dbReference>
<comment type="caution">
    <text evidence="1">The sequence shown here is derived from an EMBL/GenBank/DDBJ whole genome shotgun (WGS) entry which is preliminary data.</text>
</comment>
<dbReference type="EMBL" id="QREG01000004">
    <property type="protein sequence ID" value="REE01163.1"/>
    <property type="molecule type" value="Genomic_DNA"/>
</dbReference>
<gene>
    <name evidence="1" type="ORF">C7460_104183</name>
</gene>